<dbReference type="Proteomes" id="UP000523087">
    <property type="component" value="Unassembled WGS sequence"/>
</dbReference>
<evidence type="ECO:0000256" key="10">
    <source>
        <dbReference type="ARBA" id="ARBA00022723"/>
    </source>
</evidence>
<comment type="caution">
    <text evidence="18">The sequence shown here is derived from an EMBL/GenBank/DDBJ whole genome shotgun (WGS) entry which is preliminary data.</text>
</comment>
<evidence type="ECO:0000256" key="11">
    <source>
        <dbReference type="ARBA" id="ARBA00022759"/>
    </source>
</evidence>
<dbReference type="GO" id="GO:0006298">
    <property type="term" value="P:mismatch repair"/>
    <property type="evidence" value="ECO:0007669"/>
    <property type="project" value="TreeGrafter"/>
</dbReference>
<keyword evidence="12 14" id="KW-0378">Hydrolase</keyword>
<reference evidence="18 19" key="1">
    <citation type="submission" date="2020-07" db="EMBL/GenBank/DDBJ databases">
        <title>Genomic Encyclopedia of Type Strains, Phase IV (KMG-IV): sequencing the most valuable type-strain genomes for metagenomic binning, comparative biology and taxonomic classification.</title>
        <authorList>
            <person name="Goeker M."/>
        </authorList>
    </citation>
    <scope>NUCLEOTIDE SEQUENCE [LARGE SCALE GENOMIC DNA]</scope>
    <source>
        <strain evidence="18 19">DSM 15730</strain>
    </source>
</reference>
<comment type="cofactor">
    <cofactor evidence="2">
        <name>Mg(2+)</name>
        <dbReference type="ChEBI" id="CHEBI:18420"/>
    </cofactor>
</comment>
<evidence type="ECO:0000256" key="15">
    <source>
        <dbReference type="PROSITE-ProRule" id="PRU01319"/>
    </source>
</evidence>
<evidence type="ECO:0000313" key="19">
    <source>
        <dbReference type="Proteomes" id="UP000523087"/>
    </source>
</evidence>
<dbReference type="Gene3D" id="3.30.420.10">
    <property type="entry name" value="Ribonuclease H-like superfamily/Ribonuclease H"/>
    <property type="match status" value="1"/>
</dbReference>
<feature type="binding site" evidence="14 15">
    <location>
        <position position="78"/>
    </location>
    <ligand>
        <name>a divalent metal cation</name>
        <dbReference type="ChEBI" id="CHEBI:60240"/>
    </ligand>
</feature>
<dbReference type="InterPro" id="IPR036397">
    <property type="entry name" value="RNaseH_sf"/>
</dbReference>
<dbReference type="PROSITE" id="PS51975">
    <property type="entry name" value="RNASE_H_2"/>
    <property type="match status" value="1"/>
</dbReference>
<dbReference type="GO" id="GO:0004523">
    <property type="term" value="F:RNA-DNA hybrid ribonuclease activity"/>
    <property type="evidence" value="ECO:0007669"/>
    <property type="project" value="UniProtKB-UniRule"/>
</dbReference>
<evidence type="ECO:0000256" key="13">
    <source>
        <dbReference type="ARBA" id="ARBA00023211"/>
    </source>
</evidence>
<dbReference type="EC" id="3.1.26.4" evidence="6 14"/>
<keyword evidence="13 14" id="KW-0464">Manganese</keyword>
<dbReference type="SUPFAM" id="SSF53098">
    <property type="entry name" value="Ribonuclease H-like"/>
    <property type="match status" value="1"/>
</dbReference>
<dbReference type="EMBL" id="JACDUT010000002">
    <property type="protein sequence ID" value="MBA2874010.1"/>
    <property type="molecule type" value="Genomic_DNA"/>
</dbReference>
<dbReference type="NCBIfam" id="NF000595">
    <property type="entry name" value="PRK00015.1-3"/>
    <property type="match status" value="1"/>
</dbReference>
<comment type="subcellular location">
    <subcellularLocation>
        <location evidence="4 14">Cytoplasm</location>
    </subcellularLocation>
</comment>
<evidence type="ECO:0000256" key="5">
    <source>
        <dbReference type="ARBA" id="ARBA00007383"/>
    </source>
</evidence>
<evidence type="ECO:0000256" key="16">
    <source>
        <dbReference type="RuleBase" id="RU003515"/>
    </source>
</evidence>
<evidence type="ECO:0000256" key="9">
    <source>
        <dbReference type="ARBA" id="ARBA00022722"/>
    </source>
</evidence>
<proteinExistence type="inferred from homology"/>
<organism evidence="18 19">
    <name type="scientific">Thermaerobacillus caldiproteolyticus</name>
    <dbReference type="NCBI Taxonomy" id="247480"/>
    <lineage>
        <taxon>Bacteria</taxon>
        <taxon>Bacillati</taxon>
        <taxon>Bacillota</taxon>
        <taxon>Bacilli</taxon>
        <taxon>Bacillales</taxon>
        <taxon>Anoxybacillaceae</taxon>
        <taxon>Thermaerobacillus</taxon>
    </lineage>
</organism>
<gene>
    <name evidence="14" type="primary">rnhB</name>
    <name evidence="18" type="ORF">HNR31_000780</name>
</gene>
<dbReference type="GO" id="GO:0030145">
    <property type="term" value="F:manganese ion binding"/>
    <property type="evidence" value="ECO:0007669"/>
    <property type="project" value="UniProtKB-UniRule"/>
</dbReference>
<dbReference type="NCBIfam" id="NF000594">
    <property type="entry name" value="PRK00015.1-1"/>
    <property type="match status" value="1"/>
</dbReference>
<evidence type="ECO:0000256" key="2">
    <source>
        <dbReference type="ARBA" id="ARBA00001946"/>
    </source>
</evidence>
<dbReference type="InterPro" id="IPR022898">
    <property type="entry name" value="RNase_HII"/>
</dbReference>
<dbReference type="InterPro" id="IPR024567">
    <property type="entry name" value="RNase_HII/HIII_dom"/>
</dbReference>
<keyword evidence="9 14" id="KW-0540">Nuclease</keyword>
<dbReference type="AlphaFoldDB" id="A0A7V9Z4R6"/>
<evidence type="ECO:0000256" key="12">
    <source>
        <dbReference type="ARBA" id="ARBA00022801"/>
    </source>
</evidence>
<evidence type="ECO:0000256" key="14">
    <source>
        <dbReference type="HAMAP-Rule" id="MF_00052"/>
    </source>
</evidence>
<comment type="catalytic activity">
    <reaction evidence="1 14 15 16">
        <text>Endonucleolytic cleavage to 5'-phosphomonoester.</text>
        <dbReference type="EC" id="3.1.26.4"/>
    </reaction>
</comment>
<dbReference type="CDD" id="cd07182">
    <property type="entry name" value="RNase_HII_bacteria_HII_like"/>
    <property type="match status" value="1"/>
</dbReference>
<evidence type="ECO:0000259" key="17">
    <source>
        <dbReference type="PROSITE" id="PS51975"/>
    </source>
</evidence>
<dbReference type="GO" id="GO:0032299">
    <property type="term" value="C:ribonuclease H2 complex"/>
    <property type="evidence" value="ECO:0007669"/>
    <property type="project" value="TreeGrafter"/>
</dbReference>
<dbReference type="RefSeq" id="WP_181554947.1">
    <property type="nucleotide sequence ID" value="NZ_JACDUT010000002.1"/>
</dbReference>
<feature type="binding site" evidence="14 15">
    <location>
        <position position="169"/>
    </location>
    <ligand>
        <name>a divalent metal cation</name>
        <dbReference type="ChEBI" id="CHEBI:60240"/>
    </ligand>
</feature>
<comment type="similarity">
    <text evidence="5 14 16">Belongs to the RNase HII family.</text>
</comment>
<dbReference type="Pfam" id="PF01351">
    <property type="entry name" value="RNase_HII"/>
    <property type="match status" value="1"/>
</dbReference>
<evidence type="ECO:0000256" key="7">
    <source>
        <dbReference type="ARBA" id="ARBA00019179"/>
    </source>
</evidence>
<accession>A0A7V9Z4R6</accession>
<dbReference type="FunFam" id="3.30.420.10:FF:000006">
    <property type="entry name" value="Ribonuclease HII"/>
    <property type="match status" value="1"/>
</dbReference>
<keyword evidence="10 14" id="KW-0479">Metal-binding</keyword>
<evidence type="ECO:0000313" key="18">
    <source>
        <dbReference type="EMBL" id="MBA2874010.1"/>
    </source>
</evidence>
<keyword evidence="8 14" id="KW-0963">Cytoplasm</keyword>
<comment type="cofactor">
    <cofactor evidence="14 15">
        <name>Mn(2+)</name>
        <dbReference type="ChEBI" id="CHEBI:29035"/>
    </cofactor>
    <cofactor evidence="14 15">
        <name>Mg(2+)</name>
        <dbReference type="ChEBI" id="CHEBI:18420"/>
    </cofactor>
    <text evidence="14 15">Manganese or magnesium. Binds 1 divalent metal ion per monomer in the absence of substrate. May bind a second metal ion after substrate binding.</text>
</comment>
<keyword evidence="19" id="KW-1185">Reference proteome</keyword>
<evidence type="ECO:0000256" key="1">
    <source>
        <dbReference type="ARBA" id="ARBA00000077"/>
    </source>
</evidence>
<dbReference type="HAMAP" id="MF_00052_B">
    <property type="entry name" value="RNase_HII_B"/>
    <property type="match status" value="1"/>
</dbReference>
<evidence type="ECO:0000256" key="4">
    <source>
        <dbReference type="ARBA" id="ARBA00004496"/>
    </source>
</evidence>
<protein>
    <recommendedName>
        <fullName evidence="7 14">Ribonuclease HII</fullName>
        <shortName evidence="14">RNase HII</shortName>
        <ecNumber evidence="6 14">3.1.26.4</ecNumber>
    </recommendedName>
</protein>
<sequence length="262" mass="29606">MKRTIKEIESLLQTLTDEHHPLFQELCHDERKSVQKLIACWYKQKESAAQAKQQWDQMSRHEQQLYNNGVHYIAGVDEVGRGPLAGPVVAAAVILPKDVYIPGLNDSKKLSEAKRERLFDTIQSCAVSIGIGVATAAEIDEVNIYEATKIAMIRAIQQLTPQPDYVLIDAMKLPIDIPQQSLIKGDANSVSIAASSIIAKVTRDRFMKRLGMQYPQYGFEKHMGYGTEYHLQAIRTYGITNEHRRSFAPVKEVLQQKREGEI</sequence>
<dbReference type="InterPro" id="IPR001352">
    <property type="entry name" value="RNase_HII/HIII"/>
</dbReference>
<dbReference type="InterPro" id="IPR012337">
    <property type="entry name" value="RNaseH-like_sf"/>
</dbReference>
<keyword evidence="11 14" id="KW-0255">Endonuclease</keyword>
<evidence type="ECO:0000256" key="8">
    <source>
        <dbReference type="ARBA" id="ARBA00022490"/>
    </source>
</evidence>
<feature type="domain" description="RNase H type-2" evidence="17">
    <location>
        <begin position="71"/>
        <end position="259"/>
    </location>
</feature>
<name>A0A7V9Z4R6_9BACL</name>
<dbReference type="GO" id="GO:0005737">
    <property type="term" value="C:cytoplasm"/>
    <property type="evidence" value="ECO:0007669"/>
    <property type="project" value="UniProtKB-SubCell"/>
</dbReference>
<dbReference type="GO" id="GO:0003723">
    <property type="term" value="F:RNA binding"/>
    <property type="evidence" value="ECO:0007669"/>
    <property type="project" value="UniProtKB-UniRule"/>
</dbReference>
<dbReference type="PANTHER" id="PTHR10954">
    <property type="entry name" value="RIBONUCLEASE H2 SUBUNIT A"/>
    <property type="match status" value="1"/>
</dbReference>
<comment type="function">
    <text evidence="3 14 16">Endonuclease that specifically degrades the RNA of RNA-DNA hybrids.</text>
</comment>
<evidence type="ECO:0000256" key="3">
    <source>
        <dbReference type="ARBA" id="ARBA00004065"/>
    </source>
</evidence>
<dbReference type="PANTHER" id="PTHR10954:SF18">
    <property type="entry name" value="RIBONUCLEASE HII"/>
    <property type="match status" value="1"/>
</dbReference>
<feature type="binding site" evidence="14 15">
    <location>
        <position position="77"/>
    </location>
    <ligand>
        <name>a divalent metal cation</name>
        <dbReference type="ChEBI" id="CHEBI:60240"/>
    </ligand>
</feature>
<dbReference type="GO" id="GO:0043137">
    <property type="term" value="P:DNA replication, removal of RNA primer"/>
    <property type="evidence" value="ECO:0007669"/>
    <property type="project" value="TreeGrafter"/>
</dbReference>
<evidence type="ECO:0000256" key="6">
    <source>
        <dbReference type="ARBA" id="ARBA00012180"/>
    </source>
</evidence>